<evidence type="ECO:0000256" key="4">
    <source>
        <dbReference type="ARBA" id="ARBA00022737"/>
    </source>
</evidence>
<evidence type="ECO:0000256" key="9">
    <source>
        <dbReference type="ARBA" id="ARBA00023306"/>
    </source>
</evidence>
<dbReference type="GO" id="GO:0061775">
    <property type="term" value="F:cohesin loader activity"/>
    <property type="evidence" value="ECO:0007669"/>
    <property type="project" value="InterPro"/>
</dbReference>
<accession>A0A8C4RIP2</accession>
<feature type="compositionally biased region" description="Polar residues" evidence="13">
    <location>
        <begin position="495"/>
        <end position="507"/>
    </location>
</feature>
<protein>
    <recommendedName>
        <fullName evidence="11">Nipped-B protein</fullName>
    </recommendedName>
</protein>
<dbReference type="InterPro" id="IPR033031">
    <property type="entry name" value="Scc2/Nipped-B"/>
</dbReference>
<feature type="region of interest" description="Disordered" evidence="13">
    <location>
        <begin position="126"/>
        <end position="172"/>
    </location>
</feature>
<feature type="compositionally biased region" description="Basic and acidic residues" evidence="13">
    <location>
        <begin position="1124"/>
        <end position="1165"/>
    </location>
</feature>
<feature type="compositionally biased region" description="Basic residues" evidence="13">
    <location>
        <begin position="1182"/>
        <end position="1193"/>
    </location>
</feature>
<keyword evidence="4 11" id="KW-0677">Repeat</keyword>
<feature type="compositionally biased region" description="Acidic residues" evidence="13">
    <location>
        <begin position="2532"/>
        <end position="2542"/>
    </location>
</feature>
<dbReference type="InterPro" id="IPR016024">
    <property type="entry name" value="ARM-type_fold"/>
</dbReference>
<evidence type="ECO:0000256" key="10">
    <source>
        <dbReference type="ARBA" id="ARBA00053055"/>
    </source>
</evidence>
<feature type="compositionally biased region" description="Acidic residues" evidence="13">
    <location>
        <begin position="1102"/>
        <end position="1113"/>
    </location>
</feature>
<dbReference type="GO" id="GO:0071169">
    <property type="term" value="P:establishment of protein localization to chromatin"/>
    <property type="evidence" value="ECO:0007669"/>
    <property type="project" value="TreeGrafter"/>
</dbReference>
<evidence type="ECO:0000259" key="14">
    <source>
        <dbReference type="Pfam" id="PF12830"/>
    </source>
</evidence>
<dbReference type="GO" id="GO:0090694">
    <property type="term" value="C:Scc2-Scc4 cohesin loading complex"/>
    <property type="evidence" value="ECO:0007669"/>
    <property type="project" value="TreeGrafter"/>
</dbReference>
<feature type="compositionally biased region" description="Gly residues" evidence="13">
    <location>
        <begin position="560"/>
        <end position="578"/>
    </location>
</feature>
<dbReference type="InterPro" id="IPR024986">
    <property type="entry name" value="Nipped-B_C"/>
</dbReference>
<feature type="domain" description="Sister chromatid cohesion C-terminal" evidence="14">
    <location>
        <begin position="2286"/>
        <end position="2466"/>
    </location>
</feature>
<evidence type="ECO:0000313" key="16">
    <source>
        <dbReference type="Proteomes" id="UP000694620"/>
    </source>
</evidence>
<evidence type="ECO:0000256" key="8">
    <source>
        <dbReference type="ARBA" id="ARBA00023242"/>
    </source>
</evidence>
<feature type="compositionally biased region" description="Low complexity" evidence="13">
    <location>
        <begin position="1039"/>
        <end position="1051"/>
    </location>
</feature>
<evidence type="ECO:0000256" key="3">
    <source>
        <dbReference type="ARBA" id="ARBA00022473"/>
    </source>
</evidence>
<feature type="region of interest" description="Disordered" evidence="13">
    <location>
        <begin position="307"/>
        <end position="385"/>
    </location>
</feature>
<evidence type="ECO:0000256" key="12">
    <source>
        <dbReference type="SAM" id="Coils"/>
    </source>
</evidence>
<keyword evidence="16" id="KW-1185">Reference proteome</keyword>
<keyword evidence="7" id="KW-0804">Transcription</keyword>
<dbReference type="GO" id="GO:0140587">
    <property type="term" value="F:chromatin loop anchoring activity"/>
    <property type="evidence" value="ECO:0007669"/>
    <property type="project" value="UniProtKB-ARBA"/>
</dbReference>
<comment type="function">
    <text evidence="10">May play a structural role in chromatin. Involved in sister chromatid cohesion, possibly by facilitating the cohesin complex loading. Transcription factor, which may promote cortical neuron migration during brain development by regulating the transcription of crucial genes in this process.</text>
</comment>
<evidence type="ECO:0000256" key="6">
    <source>
        <dbReference type="ARBA" id="ARBA00023159"/>
    </source>
</evidence>
<feature type="region of interest" description="Disordered" evidence="13">
    <location>
        <begin position="1028"/>
        <end position="1200"/>
    </location>
</feature>
<dbReference type="Pfam" id="PF12830">
    <property type="entry name" value="Nipped-B_C"/>
    <property type="match status" value="1"/>
</dbReference>
<gene>
    <name evidence="15" type="primary">NIPBL</name>
    <name evidence="15" type="synonym">nipbla</name>
</gene>
<name>A0A8C4RIP2_ERPCA</name>
<feature type="region of interest" description="Disordered" evidence="13">
    <location>
        <begin position="400"/>
        <end position="423"/>
    </location>
</feature>
<dbReference type="Pfam" id="PF12765">
    <property type="entry name" value="Cohesin_HEAT"/>
    <property type="match status" value="1"/>
</dbReference>
<feature type="compositionally biased region" description="Basic and acidic residues" evidence="13">
    <location>
        <begin position="823"/>
        <end position="950"/>
    </location>
</feature>
<reference evidence="15" key="3">
    <citation type="submission" date="2025-09" db="UniProtKB">
        <authorList>
            <consortium name="Ensembl"/>
        </authorList>
    </citation>
    <scope>IDENTIFICATION</scope>
</reference>
<feature type="region of interest" description="Disordered" evidence="13">
    <location>
        <begin position="526"/>
        <end position="960"/>
    </location>
</feature>
<proteinExistence type="inferred from homology"/>
<evidence type="ECO:0000256" key="2">
    <source>
        <dbReference type="ARBA" id="ARBA00009252"/>
    </source>
</evidence>
<feature type="region of interest" description="Disordered" evidence="13">
    <location>
        <begin position="1697"/>
        <end position="1725"/>
    </location>
</feature>
<feature type="compositionally biased region" description="Basic and acidic residues" evidence="13">
    <location>
        <begin position="526"/>
        <end position="545"/>
    </location>
</feature>
<feature type="compositionally biased region" description="Polar residues" evidence="13">
    <location>
        <begin position="611"/>
        <end position="634"/>
    </location>
</feature>
<feature type="region of interest" description="Disordered" evidence="13">
    <location>
        <begin position="2676"/>
        <end position="2720"/>
    </location>
</feature>
<organism evidence="15 16">
    <name type="scientific">Erpetoichthys calabaricus</name>
    <name type="common">Rope fish</name>
    <name type="synonym">Calamoichthys calabaricus</name>
    <dbReference type="NCBI Taxonomy" id="27687"/>
    <lineage>
        <taxon>Eukaryota</taxon>
        <taxon>Metazoa</taxon>
        <taxon>Chordata</taxon>
        <taxon>Craniata</taxon>
        <taxon>Vertebrata</taxon>
        <taxon>Euteleostomi</taxon>
        <taxon>Actinopterygii</taxon>
        <taxon>Polypteriformes</taxon>
        <taxon>Polypteridae</taxon>
        <taxon>Erpetoichthys</taxon>
    </lineage>
</organism>
<dbReference type="PANTHER" id="PTHR21704:SF18">
    <property type="entry name" value="NIPPED-B-LIKE PROTEIN"/>
    <property type="match status" value="1"/>
</dbReference>
<evidence type="ECO:0000313" key="15">
    <source>
        <dbReference type="Ensembl" id="ENSECRP00000003112.1"/>
    </source>
</evidence>
<dbReference type="GO" id="GO:0010468">
    <property type="term" value="P:regulation of gene expression"/>
    <property type="evidence" value="ECO:0007669"/>
    <property type="project" value="InterPro"/>
</dbReference>
<dbReference type="GO" id="GO:1990414">
    <property type="term" value="P:replication-born double-strand break repair via sister chromatid exchange"/>
    <property type="evidence" value="ECO:0007669"/>
    <property type="project" value="TreeGrafter"/>
</dbReference>
<feature type="compositionally biased region" description="Acidic residues" evidence="13">
    <location>
        <begin position="2499"/>
        <end position="2516"/>
    </location>
</feature>
<feature type="region of interest" description="Disordered" evidence="13">
    <location>
        <begin position="2493"/>
        <end position="2543"/>
    </location>
</feature>
<dbReference type="GO" id="GO:0048565">
    <property type="term" value="P:digestive tract development"/>
    <property type="evidence" value="ECO:0007669"/>
    <property type="project" value="UniProtKB-ARBA"/>
</dbReference>
<dbReference type="GO" id="GO:0007420">
    <property type="term" value="P:brain development"/>
    <property type="evidence" value="ECO:0007669"/>
    <property type="project" value="TreeGrafter"/>
</dbReference>
<feature type="compositionally biased region" description="Basic and acidic residues" evidence="13">
    <location>
        <begin position="366"/>
        <end position="375"/>
    </location>
</feature>
<dbReference type="CDD" id="cd23958">
    <property type="entry name" value="SCC2"/>
    <property type="match status" value="1"/>
</dbReference>
<dbReference type="Proteomes" id="UP000694620">
    <property type="component" value="Chromosome 5"/>
</dbReference>
<evidence type="ECO:0000256" key="13">
    <source>
        <dbReference type="SAM" id="MobiDB-lite"/>
    </source>
</evidence>
<keyword evidence="9 11" id="KW-0131">Cell cycle</keyword>
<keyword evidence="3" id="KW-0217">Developmental protein</keyword>
<keyword evidence="6" id="KW-0010">Activator</keyword>
<evidence type="ECO:0000256" key="1">
    <source>
        <dbReference type="ARBA" id="ARBA00004123"/>
    </source>
</evidence>
<dbReference type="GO" id="GO:0140588">
    <property type="term" value="P:chromatin looping"/>
    <property type="evidence" value="ECO:0007669"/>
    <property type="project" value="InterPro"/>
</dbReference>
<dbReference type="GO" id="GO:0048703">
    <property type="term" value="P:embryonic viscerocranium morphogenesis"/>
    <property type="evidence" value="ECO:0007669"/>
    <property type="project" value="TreeGrafter"/>
</dbReference>
<feature type="compositionally biased region" description="Basic and acidic residues" evidence="13">
    <location>
        <begin position="271"/>
        <end position="280"/>
    </location>
</feature>
<reference evidence="15" key="1">
    <citation type="submission" date="2021-06" db="EMBL/GenBank/DDBJ databases">
        <authorList>
            <consortium name="Wellcome Sanger Institute Data Sharing"/>
        </authorList>
    </citation>
    <scope>NUCLEOTIDE SEQUENCE [LARGE SCALE GENOMIC DNA]</scope>
</reference>
<feature type="coiled-coil region" evidence="12">
    <location>
        <begin position="2245"/>
        <end position="2272"/>
    </location>
</feature>
<dbReference type="InterPro" id="IPR026003">
    <property type="entry name" value="Cohesin_HEAT"/>
</dbReference>
<dbReference type="Ensembl" id="ENSECRT00000003165.1">
    <property type="protein sequence ID" value="ENSECRP00000003112.1"/>
    <property type="gene ID" value="ENSECRG00000002104.1"/>
</dbReference>
<feature type="region of interest" description="Disordered" evidence="13">
    <location>
        <begin position="254"/>
        <end position="280"/>
    </location>
</feature>
<dbReference type="InterPro" id="IPR011989">
    <property type="entry name" value="ARM-like"/>
</dbReference>
<comment type="subcellular location">
    <subcellularLocation>
        <location evidence="1 11">Nucleus</location>
    </subcellularLocation>
</comment>
<evidence type="ECO:0000256" key="11">
    <source>
        <dbReference type="RuleBase" id="RU364107"/>
    </source>
</evidence>
<keyword evidence="8 11" id="KW-0539">Nucleus</keyword>
<reference evidence="15" key="2">
    <citation type="submission" date="2025-08" db="UniProtKB">
        <authorList>
            <consortium name="Ensembl"/>
        </authorList>
    </citation>
    <scope>IDENTIFICATION</scope>
</reference>
<dbReference type="GO" id="GO:0003007">
    <property type="term" value="P:heart morphogenesis"/>
    <property type="evidence" value="ECO:0007669"/>
    <property type="project" value="TreeGrafter"/>
</dbReference>
<evidence type="ECO:0000256" key="7">
    <source>
        <dbReference type="ARBA" id="ARBA00023163"/>
    </source>
</evidence>
<evidence type="ECO:0000256" key="5">
    <source>
        <dbReference type="ARBA" id="ARBA00023015"/>
    </source>
</evidence>
<keyword evidence="5" id="KW-0805">Transcription regulation</keyword>
<dbReference type="GeneTree" id="ENSGT00390000010427"/>
<dbReference type="GO" id="GO:0034087">
    <property type="term" value="P:establishment of mitotic sister chromatid cohesion"/>
    <property type="evidence" value="ECO:0007669"/>
    <property type="project" value="TreeGrafter"/>
</dbReference>
<feature type="region of interest" description="Disordered" evidence="13">
    <location>
        <begin position="479"/>
        <end position="511"/>
    </location>
</feature>
<keyword evidence="12" id="KW-0175">Coiled coil</keyword>
<feature type="compositionally biased region" description="Polar residues" evidence="13">
    <location>
        <begin position="126"/>
        <end position="168"/>
    </location>
</feature>
<feature type="compositionally biased region" description="Basic and acidic residues" evidence="13">
    <location>
        <begin position="668"/>
        <end position="814"/>
    </location>
</feature>
<dbReference type="SUPFAM" id="SSF48371">
    <property type="entry name" value="ARM repeat"/>
    <property type="match status" value="2"/>
</dbReference>
<comment type="similarity">
    <text evidence="2 11">Belongs to the SCC2/Nipped-B family.</text>
</comment>
<dbReference type="PANTHER" id="PTHR21704">
    <property type="entry name" value="NIPPED-B-LIKE PROTEIN DELANGIN SCC2-RELATED"/>
    <property type="match status" value="1"/>
</dbReference>
<sequence length="2824" mass="318219">MNGDMPHVPITTLAGIASLTDLLNQLPLPSPLPATTTKSLLYNGRVAEEVSCLLACRDENLVSQLAHSLNQVSTDHIELKDNLGSDDPEGDIPALLQTVLSRNPNVFREKSIMQQPMMPQYKMAQNSMHNSPASSNYQQTTISHSPSSRFVPPQTSSSNRFMHQQNSPVPSPYAPTSPAGFMQYAHTPSYTQHQQIQQELHGSPLVSAPTFSGSPQRPVQPCLIVQTQPSPQQNSSTPTLVCVASSMVPGSMRNIHDNKVCGQMSSNSANHHADNSRHGSNEDYLHLVHRLGNEDNDPAIRNASFSLRSPQSVCSPAGSDGAPKAGSRPPLILQSPPPPYASPRDAASDILIDSPDRKKKQKKMKMSKEEKEQADKAAMYDIISSPSKDSTKLTLRLSRVKSSEMDPQGDLLPGMDNSTDPEGDLAYNNMQYTGPPPKTPVAPQDLLRPFNAAAQCLPQNEQANFLQAQQVPVLQQNNSVVSAKQPQPLAVQPQDAPQLQGATQPLSVTPYDEVEMDALAEIERIERESAIERERCSKEVQDKDKPLKKRKQDSYPQEPGAGGTAGSTGGTSGGGVGSTGNKVGPQEASVAGNGSSRPALMVSIDLHQAGRTDSQGLPEQMSTMDKQTEEQQGLPTPIEASDGDVPETIKQEDPASAVTPVLENQPEDSSKKSDSETHNVCDERPEVIKHRPETPKQKVENRTEVTRQKGENRPETPKPKGDNKPDTVKQKSVESKPETPKQKETILDTPKQKCSENRSDTQQHKSENRRESSSKSSNSEKRSEVSKHRHEGKTDSSKVKTEGRSSETRQRTDGRPVSSSSESSRRDHDGHRQDKGLGDQSRMRRPETPKSSSRGEPESKHGVKSESSRDRERERKHRLESGETRERRTSEEQKSRPESPRVKQESKGDSSNRHRPDRHGIRSPNSKDERRSDGNRNRPDSHKSQPDNKAEFPSYLLGGRSGVLKNFVIPKIKRDKDGNITQEIKRSDLKQEHKGKVEKMGLVEDLNKGAKPVVVLQKLTFDEVQKFIKEKQDRNARTSNKSSKNRPSSKSGKGGIDQSVLKDLPPELLAEIESTMPLCERVKMNKRKRSTVNERPKYAEVSSEDDSESDEAFESPRKKHKKDKDKAWEYEGHRDRRSSGDHRRSSFLQEGRRSSGSRYRERSPDDSEDDSPPPSLSDIARRMKKKEKLKKRKAYEPKLTPEEMMDSSTFKRFSASVDNILENLEDMDFTALADDDEIPQELLLGKHQLNELGSESAKIKAMGITSRLPSDKMVKLLNILEKNIQDGAKLSTMINHDNDTEDEERLWRDLIMERVTKSADACLTALNIMTSPQMPKAVYIEDVIERVLQYTKFHLQNTLYPQYDPVYRIDPHGGGVLTSKAKRAKCSTHKQRVIVMLYNKVCDIVSNMSELLEIQLLTDTTILQVSSMGITPFFVENVSELQLCAIKLVTAVFSRYEKHRQLILEEIFTSLARLPTSKRSLRNFRLNSSDVDGEPMYIQMVTALVLQLIQCVVHFPAQKDANSEEEYDKKVDQDVLIINSYETAMRTAQNFLSVFLKKCGSKQGEEDYRPLFENFVQDLLSTVNKPEWPAAELLLSLLGRLLVHQFSNKQTEMALRVASLDYLGTVAARLRKDAVSSKMDQSSIDRILKQSPGNDEIQQLQKALLDYLDENADTDASLVFAKKFYIAQWFRDTTTETEKAMRSQNQKDEDSSDGAHHAKDVQTTGEIMQKAEARKKFLRSIIKATPSQFSTLKMNSDTVDYEDSCLIVRYLASMRPFAQSFDIYLTQILRVLGENAIAVRTKAMKCLSEVVAVDPSILARLDMQRGVHGRLMDNSTSVREAAVELLGRFVLSRPQLTEQYYDMLIERILDTGISVRKRVIKILRDICLEQPTFSKVTEMCVKMIRRVNDEEGIKKLVNETFQKLWFTPTPNHDKETMTRKILNITDVVAACRDTGYDWFEQLLQNLLKSEEDSSYKPAKKACVQLVDNLVEHILKYEESLADSENKAVNSNRLVACITTLYLFSKIRAQLMVKHAMTMQPYLTTKCNTQSDFLVICNVAKILELVVPLMEHPSETFLVTIEEDLMKLIFKYGMTVVQHCVSCLGAIVNKVTHNYKFVWACFNRYYGAIIKFKMQHQEDPNSTVLTANKPTLLRSLFTVGALCRHFDFDQEEFKGNQKVVIKEKVLELLLYFTKHADEEVQTKAIIGLGFSFIQHPNLMFEQEVKNLYNGILSDKNSSLNLKIQILKNLQTYLQEEDTRMQEADREWKKLSKQEDLKEMGDISSGMSSSIMQLYLKQVLEAFFHTQSKVRHFALNVIALTLNQGLIHPVQCVPYLIAMGTDPEPTMRNKADQQLVEIDKKYTGFIHMKAVAGIKMSYQVQQAIWASHDTIIRGFRQDENSTALCSHLYTMVRGNRQHRRAFLIALLNLFDDSAKTEVNMLLYIADNLACFPYQTQEEPLFIMHHIDITLSVSGSNLLQSFRESLLKEERVKEKTKKYCSEDDEDEETSESEEEDEEEVVRRPKKSRRRVNSDSESESESDFADVEQVMNRLPDSPIPLIEFANASQGILLLLVLKQHLKNLYGFSDSKIQKYSPTESAKIYDKAVNRKSSVHFSPRQTIEFLSNDMANAELTEEVKRKIVRQYLDFKLLMEHLDPDEEDEEGEASASANARNKAINALLGGGSPKNNTADTEDDESDGEDKGGASGSKRPKRGESAEVTGQLNETVEAMDVIAICCPKYKDRPQIARVIQKTSNGYSVHWMAGSYSGAWAEAKKRDGRKLVPWVDTIKESDIIYKKIVLTSAHKLTNKVVQTLRSLYAAKDGTSS</sequence>
<feature type="compositionally biased region" description="Basic and acidic residues" evidence="13">
    <location>
        <begin position="1697"/>
        <end position="1720"/>
    </location>
</feature>
<dbReference type="FunFam" id="1.25.10.10:FF:000225">
    <property type="entry name" value="Nipped-B protein"/>
    <property type="match status" value="1"/>
</dbReference>
<dbReference type="Gene3D" id="1.25.10.10">
    <property type="entry name" value="Leucine-rich Repeat Variant"/>
    <property type="match status" value="2"/>
</dbReference>